<keyword evidence="2" id="KW-1185">Reference proteome</keyword>
<dbReference type="EMBL" id="BKAD01000045">
    <property type="protein sequence ID" value="GEP32051.1"/>
    <property type="molecule type" value="Genomic_DNA"/>
</dbReference>
<gene>
    <name evidence="1" type="ORF">TPL01_31890</name>
</gene>
<name>A0A512LD40_9PROT</name>
<evidence type="ECO:0000313" key="1">
    <source>
        <dbReference type="EMBL" id="GEP32051.1"/>
    </source>
</evidence>
<comment type="caution">
    <text evidence="1">The sequence shown here is derived from an EMBL/GenBank/DDBJ whole genome shotgun (WGS) entry which is preliminary data.</text>
</comment>
<proteinExistence type="predicted"/>
<protein>
    <recommendedName>
        <fullName evidence="3">DUF1641 domain-containing protein</fullName>
    </recommendedName>
</protein>
<evidence type="ECO:0000313" key="2">
    <source>
        <dbReference type="Proteomes" id="UP000321337"/>
    </source>
</evidence>
<dbReference type="OrthoDB" id="5794373at2"/>
<sequence>MNKQAEQVEIPGAGAVSADVTRLAESARDALSDDIVARLAGTLGEAVDLLDRLNRSGVAQAFPTISALVSNGDLERLVHLARLVGSAQDAVSDDIVGRVATVAADGIDLLDRVNRSGVATALPAITQLVQNGDLDRLIGLARVVGSAQDALSDDIVSRLAAAMSDGLSLLEKANRSGLDRLLEALERENLVADFFGCLNRAAKDAKAAGKSRGGIGGLWDIAKDPGTQDAIRYFVAFGKHFRDCRLAQDGG</sequence>
<evidence type="ECO:0008006" key="3">
    <source>
        <dbReference type="Google" id="ProtNLM"/>
    </source>
</evidence>
<reference evidence="1 2" key="1">
    <citation type="submission" date="2019-07" db="EMBL/GenBank/DDBJ databases">
        <title>Whole genome shotgun sequence of Thiobacillus plumbophilus NBRC 107929.</title>
        <authorList>
            <person name="Hosoyama A."/>
            <person name="Uohara A."/>
            <person name="Ohji S."/>
            <person name="Ichikawa N."/>
        </authorList>
    </citation>
    <scope>NUCLEOTIDE SEQUENCE [LARGE SCALE GENOMIC DNA]</scope>
    <source>
        <strain evidence="1 2">NBRC 107929</strain>
    </source>
</reference>
<dbReference type="Proteomes" id="UP000321337">
    <property type="component" value="Unassembled WGS sequence"/>
</dbReference>
<accession>A0A512LD40</accession>
<dbReference type="RefSeq" id="WP_147074989.1">
    <property type="nucleotide sequence ID" value="NZ_AP021884.1"/>
</dbReference>
<organism evidence="1 2">
    <name type="scientific">Sulfuriferula plumbiphila</name>
    <dbReference type="NCBI Taxonomy" id="171865"/>
    <lineage>
        <taxon>Bacteria</taxon>
        <taxon>Pseudomonadati</taxon>
        <taxon>Pseudomonadota</taxon>
        <taxon>Betaproteobacteria</taxon>
        <taxon>Nitrosomonadales</taxon>
        <taxon>Sulfuricellaceae</taxon>
        <taxon>Sulfuriferula</taxon>
    </lineage>
</organism>
<dbReference type="AlphaFoldDB" id="A0A512LD40"/>